<evidence type="ECO:0000313" key="2">
    <source>
        <dbReference type="EMBL" id="MCA0154304.1"/>
    </source>
</evidence>
<dbReference type="PANTHER" id="PTHR12121:SF36">
    <property type="entry name" value="ENDONUCLEASE_EXONUCLEASE_PHOSPHATASE DOMAIN-CONTAINING PROTEIN"/>
    <property type="match status" value="1"/>
</dbReference>
<protein>
    <submittedName>
        <fullName evidence="2">Endonuclease/exonuclease/phosphatase family protein</fullName>
    </submittedName>
</protein>
<reference evidence="3" key="1">
    <citation type="submission" date="2023-07" db="EMBL/GenBank/DDBJ databases">
        <authorList>
            <person name="Yue Y."/>
        </authorList>
    </citation>
    <scope>NUCLEOTIDE SEQUENCE [LARGE SCALE GENOMIC DNA]</scope>
    <source>
        <strain evidence="3">2Y89</strain>
    </source>
</reference>
<evidence type="ECO:0000313" key="3">
    <source>
        <dbReference type="Proteomes" id="UP001198402"/>
    </source>
</evidence>
<feature type="domain" description="Endonuclease/exonuclease/phosphatase" evidence="1">
    <location>
        <begin position="1"/>
        <end position="243"/>
    </location>
</feature>
<evidence type="ECO:0000259" key="1">
    <source>
        <dbReference type="Pfam" id="PF03372"/>
    </source>
</evidence>
<dbReference type="CDD" id="cd09083">
    <property type="entry name" value="EEP-1"/>
    <property type="match status" value="1"/>
</dbReference>
<comment type="caution">
    <text evidence="2">The sequence shown here is derived from an EMBL/GenBank/DDBJ whole genome shotgun (WGS) entry which is preliminary data.</text>
</comment>
<keyword evidence="3" id="KW-1185">Reference proteome</keyword>
<dbReference type="RefSeq" id="WP_224479253.1">
    <property type="nucleotide sequence ID" value="NZ_JAIUJS010000010.1"/>
</dbReference>
<dbReference type="EMBL" id="JAIUJS010000010">
    <property type="protein sequence ID" value="MCA0154304.1"/>
    <property type="molecule type" value="Genomic_DNA"/>
</dbReference>
<dbReference type="Pfam" id="PF03372">
    <property type="entry name" value="Exo_endo_phos"/>
    <property type="match status" value="1"/>
</dbReference>
<dbReference type="InterPro" id="IPR036691">
    <property type="entry name" value="Endo/exonu/phosph_ase_sf"/>
</dbReference>
<keyword evidence="2" id="KW-0255">Endonuclease</keyword>
<keyword evidence="2" id="KW-0540">Nuclease</keyword>
<name>A0ABS7Y4Y6_9FLAO</name>
<keyword evidence="2" id="KW-0378">Hydrolase</keyword>
<dbReference type="GO" id="GO:0004519">
    <property type="term" value="F:endonuclease activity"/>
    <property type="evidence" value="ECO:0007669"/>
    <property type="project" value="UniProtKB-KW"/>
</dbReference>
<dbReference type="Proteomes" id="UP001198402">
    <property type="component" value="Unassembled WGS sequence"/>
</dbReference>
<gene>
    <name evidence="2" type="ORF">LBV24_13830</name>
</gene>
<sequence>MSYNIRYDTPNDGDNWWDLRKNGVVKLLKYYSPDFIGIQEAMPNQLKFIADHLGRYKFIGHGRDGLDTESEGCPIFYNNYKYELIDKKIFWLSSTPDRVSKGWDADLNRIVVYGKFKSKSTKQIIYVFNTHFDHKGENARLKSADLIIDYIRKNQLTNKRIVLMGDLNCLPSESPIKFLEKEFKLSSKIAESSTYGPIGTFNGFDTTKPVSKKIDYILTKNIDVKSYRCVDDRRTDNLHLSDHFPLLIKI</sequence>
<dbReference type="Gene3D" id="3.60.10.10">
    <property type="entry name" value="Endonuclease/exonuclease/phosphatase"/>
    <property type="match status" value="1"/>
</dbReference>
<dbReference type="SUPFAM" id="SSF56219">
    <property type="entry name" value="DNase I-like"/>
    <property type="match status" value="1"/>
</dbReference>
<proteinExistence type="predicted"/>
<dbReference type="InterPro" id="IPR005135">
    <property type="entry name" value="Endo/exonuclease/phosphatase"/>
</dbReference>
<organism evidence="2 3">
    <name type="scientific">Winogradskyella vincentii</name>
    <dbReference type="NCBI Taxonomy" id="2877122"/>
    <lineage>
        <taxon>Bacteria</taxon>
        <taxon>Pseudomonadati</taxon>
        <taxon>Bacteroidota</taxon>
        <taxon>Flavobacteriia</taxon>
        <taxon>Flavobacteriales</taxon>
        <taxon>Flavobacteriaceae</taxon>
        <taxon>Winogradskyella</taxon>
    </lineage>
</organism>
<dbReference type="PANTHER" id="PTHR12121">
    <property type="entry name" value="CARBON CATABOLITE REPRESSOR PROTEIN 4"/>
    <property type="match status" value="1"/>
</dbReference>
<dbReference type="InterPro" id="IPR050410">
    <property type="entry name" value="CCR4/nocturin_mRNA_transcr"/>
</dbReference>
<accession>A0ABS7Y4Y6</accession>